<feature type="binding site" evidence="7">
    <location>
        <position position="121"/>
    </location>
    <ligand>
        <name>Zn(2+)</name>
        <dbReference type="ChEBI" id="CHEBI:29105"/>
        <note>catalytic</note>
    </ligand>
</feature>
<evidence type="ECO:0000256" key="2">
    <source>
        <dbReference type="ARBA" id="ARBA00022722"/>
    </source>
</evidence>
<dbReference type="InterPro" id="IPR002036">
    <property type="entry name" value="YbeY"/>
</dbReference>
<keyword evidence="3 7" id="KW-0479">Metal-binding</keyword>
<dbReference type="PANTHER" id="PTHR46986">
    <property type="entry name" value="ENDORIBONUCLEASE YBEY, CHLOROPLASTIC"/>
    <property type="match status" value="1"/>
</dbReference>
<keyword evidence="9" id="KW-1185">Reference proteome</keyword>
<dbReference type="PATRIC" id="fig|874156.12.peg.1416"/>
<dbReference type="SUPFAM" id="SSF55486">
    <property type="entry name" value="Metalloproteases ('zincins'), catalytic domain"/>
    <property type="match status" value="1"/>
</dbReference>
<dbReference type="Proteomes" id="UP000053455">
    <property type="component" value="Unassembled WGS sequence"/>
</dbReference>
<dbReference type="AlphaFoldDB" id="A0A0H0XN98"/>
<evidence type="ECO:0000313" key="9">
    <source>
        <dbReference type="Proteomes" id="UP000053455"/>
    </source>
</evidence>
<organism evidence="8 9">
    <name type="scientific">Aurantiacibacter marinus</name>
    <dbReference type="NCBI Taxonomy" id="874156"/>
    <lineage>
        <taxon>Bacteria</taxon>
        <taxon>Pseudomonadati</taxon>
        <taxon>Pseudomonadota</taxon>
        <taxon>Alphaproteobacteria</taxon>
        <taxon>Sphingomonadales</taxon>
        <taxon>Erythrobacteraceae</taxon>
        <taxon>Aurantiacibacter</taxon>
    </lineage>
</organism>
<protein>
    <recommendedName>
        <fullName evidence="7">Endoribonuclease YbeY</fullName>
        <ecNumber evidence="7">3.1.-.-</ecNumber>
    </recommendedName>
</protein>
<evidence type="ECO:0000256" key="1">
    <source>
        <dbReference type="ARBA" id="ARBA00010875"/>
    </source>
</evidence>
<feature type="binding site" evidence="7">
    <location>
        <position position="131"/>
    </location>
    <ligand>
        <name>Zn(2+)</name>
        <dbReference type="ChEBI" id="CHEBI:29105"/>
        <note>catalytic</note>
    </ligand>
</feature>
<dbReference type="RefSeq" id="WP_047093305.1">
    <property type="nucleotide sequence ID" value="NZ_LBHU01000002.1"/>
</dbReference>
<keyword evidence="7" id="KW-0690">Ribosome biogenesis</keyword>
<proteinExistence type="inferred from homology"/>
<dbReference type="GO" id="GO:0006364">
    <property type="term" value="P:rRNA processing"/>
    <property type="evidence" value="ECO:0007669"/>
    <property type="project" value="UniProtKB-UniRule"/>
</dbReference>
<gene>
    <name evidence="7" type="primary">ybeY</name>
    <name evidence="8" type="ORF">AAV99_06880</name>
</gene>
<accession>A0A0H0XN98</accession>
<dbReference type="NCBIfam" id="TIGR00043">
    <property type="entry name" value="rRNA maturation RNase YbeY"/>
    <property type="match status" value="1"/>
</dbReference>
<dbReference type="Pfam" id="PF02130">
    <property type="entry name" value="YbeY"/>
    <property type="match status" value="1"/>
</dbReference>
<keyword evidence="5 7" id="KW-0378">Hydrolase</keyword>
<dbReference type="InterPro" id="IPR023091">
    <property type="entry name" value="MetalPrtase_cat_dom_sf_prd"/>
</dbReference>
<keyword evidence="7" id="KW-0698">rRNA processing</keyword>
<dbReference type="EMBL" id="LBHU01000002">
    <property type="protein sequence ID" value="KLI63491.1"/>
    <property type="molecule type" value="Genomic_DNA"/>
</dbReference>
<sequence length="164" mass="18068">MHLEIDIEDWPAGDWEVLATRAADATARIAPELANPRLVASMLFTTDDVVRTLNHDWRQKDKPTNVLSFPMLERGDLVHLDPDEDQPEMLGDIALAGETCAREAAEKSVTLEHHAAHLIVHGLLHLAGFDHETGEADAQEMEEMEVKALALMGIANPYTGDQTA</sequence>
<keyword evidence="6 7" id="KW-0862">Zinc</keyword>
<dbReference type="Gene3D" id="3.40.390.30">
    <property type="entry name" value="Metalloproteases ('zincins'), catalytic domain"/>
    <property type="match status" value="1"/>
</dbReference>
<feature type="binding site" evidence="7">
    <location>
        <position position="125"/>
    </location>
    <ligand>
        <name>Zn(2+)</name>
        <dbReference type="ChEBI" id="CHEBI:29105"/>
        <note>catalytic</note>
    </ligand>
</feature>
<keyword evidence="4 7" id="KW-0255">Endonuclease</keyword>
<name>A0A0H0XN98_9SPHN</name>
<dbReference type="GO" id="GO:0005737">
    <property type="term" value="C:cytoplasm"/>
    <property type="evidence" value="ECO:0007669"/>
    <property type="project" value="UniProtKB-SubCell"/>
</dbReference>
<comment type="subcellular location">
    <subcellularLocation>
        <location evidence="7">Cytoplasm</location>
    </subcellularLocation>
</comment>
<dbReference type="GO" id="GO:0004521">
    <property type="term" value="F:RNA endonuclease activity"/>
    <property type="evidence" value="ECO:0007669"/>
    <property type="project" value="UniProtKB-UniRule"/>
</dbReference>
<keyword evidence="2 7" id="KW-0540">Nuclease</keyword>
<dbReference type="HAMAP" id="MF_00009">
    <property type="entry name" value="Endoribonucl_YbeY"/>
    <property type="match status" value="1"/>
</dbReference>
<dbReference type="PROSITE" id="PS01306">
    <property type="entry name" value="UPF0054"/>
    <property type="match status" value="1"/>
</dbReference>
<evidence type="ECO:0000256" key="7">
    <source>
        <dbReference type="HAMAP-Rule" id="MF_00009"/>
    </source>
</evidence>
<comment type="function">
    <text evidence="7">Single strand-specific metallo-endoribonuclease involved in late-stage 70S ribosome quality control and in maturation of the 3' terminus of the 16S rRNA.</text>
</comment>
<dbReference type="OrthoDB" id="9807740at2"/>
<dbReference type="InterPro" id="IPR020549">
    <property type="entry name" value="YbeY_CS"/>
</dbReference>
<dbReference type="EC" id="3.1.-.-" evidence="7"/>
<comment type="similarity">
    <text evidence="1 7">Belongs to the endoribonuclease YbeY family.</text>
</comment>
<evidence type="ECO:0000313" key="8">
    <source>
        <dbReference type="EMBL" id="KLI63491.1"/>
    </source>
</evidence>
<evidence type="ECO:0000256" key="3">
    <source>
        <dbReference type="ARBA" id="ARBA00022723"/>
    </source>
</evidence>
<dbReference type="GO" id="GO:0008270">
    <property type="term" value="F:zinc ion binding"/>
    <property type="evidence" value="ECO:0007669"/>
    <property type="project" value="UniProtKB-UniRule"/>
</dbReference>
<evidence type="ECO:0000256" key="6">
    <source>
        <dbReference type="ARBA" id="ARBA00022833"/>
    </source>
</evidence>
<evidence type="ECO:0000256" key="4">
    <source>
        <dbReference type="ARBA" id="ARBA00022759"/>
    </source>
</evidence>
<dbReference type="PANTHER" id="PTHR46986:SF1">
    <property type="entry name" value="ENDORIBONUCLEASE YBEY, CHLOROPLASTIC"/>
    <property type="match status" value="1"/>
</dbReference>
<dbReference type="GO" id="GO:0004222">
    <property type="term" value="F:metalloendopeptidase activity"/>
    <property type="evidence" value="ECO:0007669"/>
    <property type="project" value="InterPro"/>
</dbReference>
<comment type="caution">
    <text evidence="8">The sequence shown here is derived from an EMBL/GenBank/DDBJ whole genome shotgun (WGS) entry which is preliminary data.</text>
</comment>
<dbReference type="STRING" id="874156.GCA_001021555_01944"/>
<keyword evidence="7" id="KW-0963">Cytoplasm</keyword>
<reference evidence="8 9" key="1">
    <citation type="submission" date="2015-04" db="EMBL/GenBank/DDBJ databases">
        <title>The draft genome sequence of Erythrobacter marinus HWDM-33.</title>
        <authorList>
            <person name="Zhuang L."/>
            <person name="Liu Y."/>
            <person name="Shao Z."/>
        </authorList>
    </citation>
    <scope>NUCLEOTIDE SEQUENCE [LARGE SCALE GENOMIC DNA]</scope>
    <source>
        <strain evidence="8 9">HWDM-33</strain>
    </source>
</reference>
<comment type="cofactor">
    <cofactor evidence="7">
        <name>Zn(2+)</name>
        <dbReference type="ChEBI" id="CHEBI:29105"/>
    </cofactor>
    <text evidence="7">Binds 1 zinc ion.</text>
</comment>
<evidence type="ECO:0000256" key="5">
    <source>
        <dbReference type="ARBA" id="ARBA00022801"/>
    </source>
</evidence>